<dbReference type="Gene3D" id="2.130.10.10">
    <property type="entry name" value="YVTN repeat-like/Quinoprotein amine dehydrogenase"/>
    <property type="match status" value="1"/>
</dbReference>
<dbReference type="InterPro" id="IPR052858">
    <property type="entry name" value="E3_ubiquitin-ligase_LIN"/>
</dbReference>
<keyword evidence="5" id="KW-1185">Reference proteome</keyword>
<dbReference type="InterPro" id="IPR036322">
    <property type="entry name" value="WD40_repeat_dom_sf"/>
</dbReference>
<sequence>MILTKAVLNQDSMEDSTGMFNTAGIDSDDRKQRISCVHTQIIEASNKYSGAVNAVIYYKGMLFSGYSDGSIKVWDIKRQSATLVWDVKDHEDTVTCFSLFEPGETLLSGSTDKTIRVTGFTVQVPRLKVLTLGVLGSQVSALLTLVTIIDFPMDTDGPYGSNLKLSTYLLM</sequence>
<dbReference type="PANTHER" id="PTHR47446">
    <property type="entry name" value="RING-TYPE E3 UBIQUITIN TRANSFERASE"/>
    <property type="match status" value="1"/>
</dbReference>
<evidence type="ECO:0000313" key="5">
    <source>
        <dbReference type="Proteomes" id="UP001472677"/>
    </source>
</evidence>
<evidence type="ECO:0000256" key="3">
    <source>
        <dbReference type="PROSITE-ProRule" id="PRU00221"/>
    </source>
</evidence>
<gene>
    <name evidence="4" type="ORF">V6N12_008468</name>
</gene>
<feature type="repeat" description="WD" evidence="3">
    <location>
        <begin position="87"/>
        <end position="117"/>
    </location>
</feature>
<dbReference type="PROSITE" id="PS00678">
    <property type="entry name" value="WD_REPEATS_1"/>
    <property type="match status" value="1"/>
</dbReference>
<feature type="repeat" description="WD" evidence="3">
    <location>
        <begin position="45"/>
        <end position="84"/>
    </location>
</feature>
<keyword evidence="1 3" id="KW-0853">WD repeat</keyword>
<evidence type="ECO:0000256" key="2">
    <source>
        <dbReference type="ARBA" id="ARBA00022737"/>
    </source>
</evidence>
<proteinExistence type="predicted"/>
<evidence type="ECO:0000313" key="4">
    <source>
        <dbReference type="EMBL" id="KAK8507121.1"/>
    </source>
</evidence>
<evidence type="ECO:0000256" key="1">
    <source>
        <dbReference type="ARBA" id="ARBA00022574"/>
    </source>
</evidence>
<reference evidence="4 5" key="1">
    <citation type="journal article" date="2024" name="G3 (Bethesda)">
        <title>Genome assembly of Hibiscus sabdariffa L. provides insights into metabolisms of medicinal natural products.</title>
        <authorList>
            <person name="Kim T."/>
        </authorList>
    </citation>
    <scope>NUCLEOTIDE SEQUENCE [LARGE SCALE GENOMIC DNA]</scope>
    <source>
        <strain evidence="4">TK-2024</strain>
        <tissue evidence="4">Old leaves</tissue>
    </source>
</reference>
<dbReference type="PANTHER" id="PTHR47446:SF2">
    <property type="entry name" value="RING-TYPE E3 UBIQUITIN TRANSFERASE"/>
    <property type="match status" value="1"/>
</dbReference>
<dbReference type="SUPFAM" id="SSF50978">
    <property type="entry name" value="WD40 repeat-like"/>
    <property type="match status" value="1"/>
</dbReference>
<comment type="caution">
    <text evidence="4">The sequence shown here is derived from an EMBL/GenBank/DDBJ whole genome shotgun (WGS) entry which is preliminary data.</text>
</comment>
<dbReference type="Proteomes" id="UP001472677">
    <property type="component" value="Unassembled WGS sequence"/>
</dbReference>
<dbReference type="EMBL" id="JBBPBM010000109">
    <property type="protein sequence ID" value="KAK8507121.1"/>
    <property type="molecule type" value="Genomic_DNA"/>
</dbReference>
<accession>A0ABR2BIX9</accession>
<dbReference type="Pfam" id="PF00400">
    <property type="entry name" value="WD40"/>
    <property type="match status" value="2"/>
</dbReference>
<dbReference type="InterPro" id="IPR019775">
    <property type="entry name" value="WD40_repeat_CS"/>
</dbReference>
<dbReference type="SMART" id="SM00320">
    <property type="entry name" value="WD40"/>
    <property type="match status" value="2"/>
</dbReference>
<keyword evidence="2" id="KW-0677">Repeat</keyword>
<name>A0ABR2BIX9_9ROSI</name>
<protein>
    <submittedName>
        <fullName evidence="4">Uncharacterized protein</fullName>
    </submittedName>
</protein>
<dbReference type="InterPro" id="IPR015943">
    <property type="entry name" value="WD40/YVTN_repeat-like_dom_sf"/>
</dbReference>
<dbReference type="InterPro" id="IPR001680">
    <property type="entry name" value="WD40_rpt"/>
</dbReference>
<dbReference type="PROSITE" id="PS50082">
    <property type="entry name" value="WD_REPEATS_2"/>
    <property type="match status" value="2"/>
</dbReference>
<organism evidence="4 5">
    <name type="scientific">Hibiscus sabdariffa</name>
    <name type="common">roselle</name>
    <dbReference type="NCBI Taxonomy" id="183260"/>
    <lineage>
        <taxon>Eukaryota</taxon>
        <taxon>Viridiplantae</taxon>
        <taxon>Streptophyta</taxon>
        <taxon>Embryophyta</taxon>
        <taxon>Tracheophyta</taxon>
        <taxon>Spermatophyta</taxon>
        <taxon>Magnoliopsida</taxon>
        <taxon>eudicotyledons</taxon>
        <taxon>Gunneridae</taxon>
        <taxon>Pentapetalae</taxon>
        <taxon>rosids</taxon>
        <taxon>malvids</taxon>
        <taxon>Malvales</taxon>
        <taxon>Malvaceae</taxon>
        <taxon>Malvoideae</taxon>
        <taxon>Hibiscus</taxon>
    </lineage>
</organism>